<reference evidence="1" key="1">
    <citation type="submission" date="2021-06" db="EMBL/GenBank/DDBJ databases">
        <authorList>
            <person name="Kallberg Y."/>
            <person name="Tangrot J."/>
            <person name="Rosling A."/>
        </authorList>
    </citation>
    <scope>NUCLEOTIDE SEQUENCE</scope>
    <source>
        <strain evidence="1">MA461A</strain>
    </source>
</reference>
<dbReference type="Proteomes" id="UP000789920">
    <property type="component" value="Unassembled WGS sequence"/>
</dbReference>
<protein>
    <submittedName>
        <fullName evidence="1">27975_t:CDS:1</fullName>
    </submittedName>
</protein>
<evidence type="ECO:0000313" key="2">
    <source>
        <dbReference type="Proteomes" id="UP000789920"/>
    </source>
</evidence>
<evidence type="ECO:0000313" key="1">
    <source>
        <dbReference type="EMBL" id="CAG8537127.1"/>
    </source>
</evidence>
<dbReference type="EMBL" id="CAJVQC010004182">
    <property type="protein sequence ID" value="CAG8537127.1"/>
    <property type="molecule type" value="Genomic_DNA"/>
</dbReference>
<comment type="caution">
    <text evidence="1">The sequence shown here is derived from an EMBL/GenBank/DDBJ whole genome shotgun (WGS) entry which is preliminary data.</text>
</comment>
<accession>A0ACA9LM71</accession>
<proteinExistence type="predicted"/>
<gene>
    <name evidence="1" type="ORF">RPERSI_LOCUS3391</name>
</gene>
<keyword evidence="2" id="KW-1185">Reference proteome</keyword>
<organism evidence="1 2">
    <name type="scientific">Racocetra persica</name>
    <dbReference type="NCBI Taxonomy" id="160502"/>
    <lineage>
        <taxon>Eukaryota</taxon>
        <taxon>Fungi</taxon>
        <taxon>Fungi incertae sedis</taxon>
        <taxon>Mucoromycota</taxon>
        <taxon>Glomeromycotina</taxon>
        <taxon>Glomeromycetes</taxon>
        <taxon>Diversisporales</taxon>
        <taxon>Gigasporaceae</taxon>
        <taxon>Racocetra</taxon>
    </lineage>
</organism>
<name>A0ACA9LM71_9GLOM</name>
<feature type="non-terminal residue" evidence="1">
    <location>
        <position position="1"/>
    </location>
</feature>
<sequence>KTELLKSSKFEDLLVLSTPSTPSLDSTVTGNLIITSQNEEKIIQNLIDKLPYNNILDTNKYINIDNLYRSVDLTNEEIIDIIQDNSSEIVEEPVTIESAISSINNVLQFIKQNSELKIDNNEKKLLYTIQQKFNNLNK</sequence>